<dbReference type="Proteomes" id="UP000770330">
    <property type="component" value="Unassembled WGS sequence"/>
</dbReference>
<organism evidence="1 2">
    <name type="scientific">Rothia mucilaginosa</name>
    <dbReference type="NCBI Taxonomy" id="43675"/>
    <lineage>
        <taxon>Bacteria</taxon>
        <taxon>Bacillati</taxon>
        <taxon>Actinomycetota</taxon>
        <taxon>Actinomycetes</taxon>
        <taxon>Micrococcales</taxon>
        <taxon>Micrococcaceae</taxon>
        <taxon>Rothia</taxon>
    </lineage>
</organism>
<proteinExistence type="predicted"/>
<sequence length="157" mass="16915">MSTLTPAPVAPVVNRDGSTVTYPVPRLYSWMVRNGIREAVKEISPVFGMACSSCADEILQSFYALVRTGMGSDDTFDSDMAALLGLDASEVTLNGWDDAPLETFTVPASISQADAMDAVRCVFRGKVPSGGYSWGVAYQWATLEMTDRVCEECGHGK</sequence>
<protein>
    <submittedName>
        <fullName evidence="1">Uncharacterized protein</fullName>
    </submittedName>
</protein>
<reference evidence="1" key="1">
    <citation type="submission" date="2020-04" db="EMBL/GenBank/DDBJ databases">
        <title>Deep metagenomics examines the oral microbiome during advanced dental caries in children, revealing novel taxa and co-occurrences with host molecules.</title>
        <authorList>
            <person name="Baker J.L."/>
            <person name="Morton J.T."/>
            <person name="Dinis M."/>
            <person name="Alvarez R."/>
            <person name="Tran N.C."/>
            <person name="Knight R."/>
            <person name="Edlund A."/>
        </authorList>
    </citation>
    <scope>NUCLEOTIDE SEQUENCE</scope>
    <source>
        <strain evidence="1">JCVI_39_bin.18</strain>
    </source>
</reference>
<accession>A0A930PSW1</accession>
<dbReference type="RefSeq" id="WP_303945692.1">
    <property type="nucleotide sequence ID" value="NZ_JABZXO010000032.1"/>
</dbReference>
<name>A0A930PSW1_9MICC</name>
<evidence type="ECO:0000313" key="1">
    <source>
        <dbReference type="EMBL" id="MBF1658068.1"/>
    </source>
</evidence>
<dbReference type="AlphaFoldDB" id="A0A930PSW1"/>
<comment type="caution">
    <text evidence="1">The sequence shown here is derived from an EMBL/GenBank/DDBJ whole genome shotgun (WGS) entry which is preliminary data.</text>
</comment>
<evidence type="ECO:0000313" key="2">
    <source>
        <dbReference type="Proteomes" id="UP000770330"/>
    </source>
</evidence>
<dbReference type="EMBL" id="JABZXO010000032">
    <property type="protein sequence ID" value="MBF1658068.1"/>
    <property type="molecule type" value="Genomic_DNA"/>
</dbReference>
<gene>
    <name evidence="1" type="ORF">HXO61_09110</name>
</gene>